<keyword evidence="1" id="KW-0812">Transmembrane</keyword>
<evidence type="ECO:0000313" key="3">
    <source>
        <dbReference type="Proteomes" id="UP000184278"/>
    </source>
</evidence>
<sequence length="633" mass="73124">MKALFDNVGRFLRRFWYFIIIGLFFVCALVLYKTAGTGSYFAIHDNLDLFIPQFQMMKNDGTFFALEAETDFLNNISRNVLPSEFSLYTILYMILPAGKAYVAGYFIKIIIAMIGGALLSYDILTNEGIDEWARHGVYYVHPVKNDYSSSMAIAILVSFAYGILNLFPAFGIPFAAIPLIIYLLRAVYREPSVLIYFLIFCYPFLSYFSYHGIFIMGYLVIAIIWMWIRHHEFPFRLFIALILLAVGSIIFEYRLFMTMLFSNEVTIRSTIAQADMSPLAIVLETLRVWAFGMMHANDAHIYIVLPACIIYFFYLNAKYIRNNNSSGIVHDYFNFCAAAIAFNSIIYGLYFFAPVRNLFEYLVPPLKGWQFNRTIFFNPFLWYASFMIVCYRICKWTRQNFVSSGRGAVYRGLVYLMVLASIAVIIMQPALPFGQDARYDDIYYTAYGEYYRHNHDGNTPDNNLSLEEFYDPQLFEALKEEIGYKEGEQCVAYLMYPAQLEYNDISTLDGYLGFYSQEYKNKWRSVIAPALELQPASATYFDNSGIRCYLYSGDYLSVPMYAKNLGGVAQDNLYIDNKALSELGCKYIFSRVEITNCDDMGLELITSKHGIAYKVYVYELHELISEEENEGEK</sequence>
<dbReference type="Pfam" id="PF19510">
    <property type="entry name" value="DUF6044"/>
    <property type="match status" value="1"/>
</dbReference>
<dbReference type="OrthoDB" id="2349131at2"/>
<dbReference type="EMBL" id="FQXK01000026">
    <property type="protein sequence ID" value="SHI31236.1"/>
    <property type="molecule type" value="Genomic_DNA"/>
</dbReference>
<feature type="transmembrane region" description="Helical" evidence="1">
    <location>
        <begin position="196"/>
        <end position="228"/>
    </location>
</feature>
<dbReference type="STRING" id="1121131.SAMN02745229_02873"/>
<feature type="transmembrane region" description="Helical" evidence="1">
    <location>
        <begin position="151"/>
        <end position="184"/>
    </location>
</feature>
<feature type="transmembrane region" description="Helical" evidence="1">
    <location>
        <begin position="300"/>
        <end position="320"/>
    </location>
</feature>
<keyword evidence="1" id="KW-0472">Membrane</keyword>
<dbReference type="AlphaFoldDB" id="A0A1M6A456"/>
<feature type="transmembrane region" description="Helical" evidence="1">
    <location>
        <begin position="412"/>
        <end position="431"/>
    </location>
</feature>
<feature type="transmembrane region" description="Helical" evidence="1">
    <location>
        <begin position="332"/>
        <end position="353"/>
    </location>
</feature>
<accession>A0A1M6A456</accession>
<evidence type="ECO:0008006" key="4">
    <source>
        <dbReference type="Google" id="ProtNLM"/>
    </source>
</evidence>
<feature type="transmembrane region" description="Helical" evidence="1">
    <location>
        <begin position="276"/>
        <end position="294"/>
    </location>
</feature>
<feature type="transmembrane region" description="Helical" evidence="1">
    <location>
        <begin position="100"/>
        <end position="121"/>
    </location>
</feature>
<feature type="transmembrane region" description="Helical" evidence="1">
    <location>
        <begin position="373"/>
        <end position="391"/>
    </location>
</feature>
<evidence type="ECO:0000313" key="2">
    <source>
        <dbReference type="EMBL" id="SHI31236.1"/>
    </source>
</evidence>
<feature type="transmembrane region" description="Helical" evidence="1">
    <location>
        <begin position="234"/>
        <end position="255"/>
    </location>
</feature>
<proteinExistence type="predicted"/>
<feature type="transmembrane region" description="Helical" evidence="1">
    <location>
        <begin position="15"/>
        <end position="32"/>
    </location>
</feature>
<dbReference type="Proteomes" id="UP000184278">
    <property type="component" value="Unassembled WGS sequence"/>
</dbReference>
<dbReference type="GeneID" id="89511273"/>
<reference evidence="3" key="1">
    <citation type="submission" date="2016-11" db="EMBL/GenBank/DDBJ databases">
        <authorList>
            <person name="Varghese N."/>
            <person name="Submissions S."/>
        </authorList>
    </citation>
    <scope>NUCLEOTIDE SEQUENCE [LARGE SCALE GENOMIC DNA]</scope>
    <source>
        <strain evidence="3">DSM 3071</strain>
    </source>
</reference>
<evidence type="ECO:0000256" key="1">
    <source>
        <dbReference type="SAM" id="Phobius"/>
    </source>
</evidence>
<keyword evidence="3" id="KW-1185">Reference proteome</keyword>
<protein>
    <recommendedName>
        <fullName evidence="4">DUF2079 domain-containing protein</fullName>
    </recommendedName>
</protein>
<dbReference type="InterPro" id="IPR046107">
    <property type="entry name" value="DUF6044"/>
</dbReference>
<dbReference type="RefSeq" id="WP_073388776.1">
    <property type="nucleotide sequence ID" value="NZ_FQXK01000026.1"/>
</dbReference>
<name>A0A1M6A456_BUTFI</name>
<organism evidence="2 3">
    <name type="scientific">Butyrivibrio fibrisolvens DSM 3071</name>
    <dbReference type="NCBI Taxonomy" id="1121131"/>
    <lineage>
        <taxon>Bacteria</taxon>
        <taxon>Bacillati</taxon>
        <taxon>Bacillota</taxon>
        <taxon>Clostridia</taxon>
        <taxon>Lachnospirales</taxon>
        <taxon>Lachnospiraceae</taxon>
        <taxon>Butyrivibrio</taxon>
    </lineage>
</organism>
<gene>
    <name evidence="2" type="ORF">SAMN02745229_02873</name>
</gene>
<keyword evidence="1" id="KW-1133">Transmembrane helix</keyword>